<feature type="domain" description="Peptidase M24" evidence="1">
    <location>
        <begin position="146"/>
        <end position="378"/>
    </location>
</feature>
<name>A0A1Z5HVV4_9FIRM</name>
<reference evidence="4" key="1">
    <citation type="journal article" date="2017" name="Appl. Environ. Microbiol.">
        <title>Genomic analysis of Calderihabitans maritimus KKC1, a thermophilic hydrogenogenic carboxydotrophic bacterium isolated from marine sediment.</title>
        <authorList>
            <person name="Omae K."/>
            <person name="Yoneda Y."/>
            <person name="Fukuyama Y."/>
            <person name="Yoshida T."/>
            <person name="Sako Y."/>
        </authorList>
    </citation>
    <scope>NUCLEOTIDE SEQUENCE [LARGE SCALE GENOMIC DNA]</scope>
    <source>
        <strain evidence="4">KKC1</strain>
    </source>
</reference>
<feature type="domain" description="Creatinase N-terminal" evidence="2">
    <location>
        <begin position="12"/>
        <end position="138"/>
    </location>
</feature>
<organism evidence="3 4">
    <name type="scientific">Calderihabitans maritimus</name>
    <dbReference type="NCBI Taxonomy" id="1246530"/>
    <lineage>
        <taxon>Bacteria</taxon>
        <taxon>Bacillati</taxon>
        <taxon>Bacillota</taxon>
        <taxon>Clostridia</taxon>
        <taxon>Neomoorellales</taxon>
        <taxon>Calderihabitantaceae</taxon>
        <taxon>Calderihabitans</taxon>
    </lineage>
</organism>
<dbReference type="CDD" id="cd01066">
    <property type="entry name" value="APP_MetAP"/>
    <property type="match status" value="1"/>
</dbReference>
<dbReference type="InterPro" id="IPR050659">
    <property type="entry name" value="Peptidase_M24B"/>
</dbReference>
<dbReference type="Pfam" id="PF01321">
    <property type="entry name" value="Creatinase_N"/>
    <property type="match status" value="1"/>
</dbReference>
<dbReference type="EMBL" id="BDGJ01000168">
    <property type="protein sequence ID" value="GAW93666.1"/>
    <property type="molecule type" value="Genomic_DNA"/>
</dbReference>
<evidence type="ECO:0000259" key="1">
    <source>
        <dbReference type="Pfam" id="PF00557"/>
    </source>
</evidence>
<dbReference type="RefSeq" id="WP_088554755.1">
    <property type="nucleotide sequence ID" value="NZ_BDGJ01000168.1"/>
</dbReference>
<dbReference type="InterPro" id="IPR029149">
    <property type="entry name" value="Creatin/AminoP/Spt16_N"/>
</dbReference>
<dbReference type="Gene3D" id="3.90.230.10">
    <property type="entry name" value="Creatinase/methionine aminopeptidase superfamily"/>
    <property type="match status" value="1"/>
</dbReference>
<dbReference type="InterPro" id="IPR000587">
    <property type="entry name" value="Creatinase_N"/>
</dbReference>
<dbReference type="PANTHER" id="PTHR46112">
    <property type="entry name" value="AMINOPEPTIDASE"/>
    <property type="match status" value="1"/>
</dbReference>
<accession>A0A1Z5HVV4</accession>
<evidence type="ECO:0000313" key="4">
    <source>
        <dbReference type="Proteomes" id="UP000197032"/>
    </source>
</evidence>
<dbReference type="OrthoDB" id="9806388at2"/>
<dbReference type="Gene3D" id="3.40.350.10">
    <property type="entry name" value="Creatinase/prolidase N-terminal domain"/>
    <property type="match status" value="1"/>
</dbReference>
<proteinExistence type="predicted"/>
<dbReference type="PANTHER" id="PTHR46112:SF2">
    <property type="entry name" value="XAA-PRO AMINOPEPTIDASE P-RELATED"/>
    <property type="match status" value="1"/>
</dbReference>
<comment type="caution">
    <text evidence="3">The sequence shown here is derived from an EMBL/GenBank/DDBJ whole genome shotgun (WGS) entry which is preliminary data.</text>
</comment>
<dbReference type="InterPro" id="IPR000994">
    <property type="entry name" value="Pept_M24"/>
</dbReference>
<gene>
    <name evidence="3" type="ORF">KKC1_27940</name>
</gene>
<evidence type="ECO:0000313" key="3">
    <source>
        <dbReference type="EMBL" id="GAW93666.1"/>
    </source>
</evidence>
<evidence type="ECO:0000259" key="2">
    <source>
        <dbReference type="Pfam" id="PF01321"/>
    </source>
</evidence>
<protein>
    <submittedName>
        <fullName evidence="3">Peptidase M24</fullName>
    </submittedName>
</protein>
<dbReference type="SUPFAM" id="SSF53092">
    <property type="entry name" value="Creatinase/prolidase N-terminal domain"/>
    <property type="match status" value="1"/>
</dbReference>
<dbReference type="Pfam" id="PF00557">
    <property type="entry name" value="Peptidase_M24"/>
    <property type="match status" value="1"/>
</dbReference>
<dbReference type="InterPro" id="IPR036005">
    <property type="entry name" value="Creatinase/aminopeptidase-like"/>
</dbReference>
<dbReference type="AlphaFoldDB" id="A0A1Z5HVV4"/>
<dbReference type="SUPFAM" id="SSF55920">
    <property type="entry name" value="Creatinase/aminopeptidase"/>
    <property type="match status" value="1"/>
</dbReference>
<sequence>MEHTPAEECYRRIEKLQHALQEQNLDGALILYRADLFYFTGTAQQAYLYVPVTGESLLMVKKDFERAQKESPLRHVVYLPSQRKVIEIMKSFGCYQPKAHIGMELDVLPVRHFRWYQEHFPEWQIVDIGSTIREIRMIKSPYEIDLLKQSARLQEKVFSNIAQELKPGISELELAARIEFFARRSGHQGGVRLRGFDQELFYGNLMSGKSGAVKSYFDGPTGGPGPSPAYPLGAGWKIVEENEPIFIDYVGLYNGYIVDMTRIFVIGSLPEKLVKAHQVALEIQEALVEAARPGAVCQDLYQMALDMAESSGFGAHFMGYGEKVSFVGHGVGLELDELPVIARKFPVSLQEGMVIALEPKFIFPEYGTVGIENTFVVRKNGLEKLTQFEEQIIQL</sequence>
<dbReference type="Proteomes" id="UP000197032">
    <property type="component" value="Unassembled WGS sequence"/>
</dbReference>
<keyword evidence="4" id="KW-1185">Reference proteome</keyword>